<keyword evidence="4" id="KW-1185">Reference proteome</keyword>
<comment type="similarity">
    <text evidence="1">Belongs to the hcp beta-lactamase family.</text>
</comment>
<sequence length="200" mass="21613">MPCLTIPTLSRTFSHFRHWISANSSRRRTWLQVLVCGFFFIATGCHSKPVASSSAAKPDNFQSPAAPRNRTPGALLGACESRDAVGCILLGVDYEKGDGVDQDDKQAFHYFRQACDLGLPDGCLRTGFFYETGAGMAHKDQKQAAVLYRLACAAGNANACYSVAVLLHQGNGIPKDDGEAAIFFEKACSLHFDTACGVIR</sequence>
<dbReference type="PANTHER" id="PTHR13891:SF1">
    <property type="entry name" value="CYTOCHROME C OXIDASE ASSEMBLY FACTOR 7"/>
    <property type="match status" value="1"/>
</dbReference>
<dbReference type="SUPFAM" id="SSF81901">
    <property type="entry name" value="HCP-like"/>
    <property type="match status" value="1"/>
</dbReference>
<evidence type="ECO:0000256" key="1">
    <source>
        <dbReference type="ARBA" id="ARBA00008486"/>
    </source>
</evidence>
<dbReference type="SMART" id="SM00671">
    <property type="entry name" value="SEL1"/>
    <property type="match status" value="3"/>
</dbReference>
<dbReference type="Proteomes" id="UP000198356">
    <property type="component" value="Unassembled WGS sequence"/>
</dbReference>
<organism evidence="3 4">
    <name type="scientific">Granulicella rosea</name>
    <dbReference type="NCBI Taxonomy" id="474952"/>
    <lineage>
        <taxon>Bacteria</taxon>
        <taxon>Pseudomonadati</taxon>
        <taxon>Acidobacteriota</taxon>
        <taxon>Terriglobia</taxon>
        <taxon>Terriglobales</taxon>
        <taxon>Acidobacteriaceae</taxon>
        <taxon>Granulicella</taxon>
    </lineage>
</organism>
<reference evidence="3 4" key="1">
    <citation type="submission" date="2017-06" db="EMBL/GenBank/DDBJ databases">
        <authorList>
            <person name="Kim H.J."/>
            <person name="Triplett B.A."/>
        </authorList>
    </citation>
    <scope>NUCLEOTIDE SEQUENCE [LARGE SCALE GENOMIC DNA]</scope>
    <source>
        <strain evidence="3 4">DSM 18704</strain>
    </source>
</reference>
<dbReference type="Gene3D" id="1.25.40.10">
    <property type="entry name" value="Tetratricopeptide repeat domain"/>
    <property type="match status" value="2"/>
</dbReference>
<name>A0A239KNV4_9BACT</name>
<dbReference type="EMBL" id="FZOU01000005">
    <property type="protein sequence ID" value="SNT19229.1"/>
    <property type="molecule type" value="Genomic_DNA"/>
</dbReference>
<dbReference type="Pfam" id="PF08238">
    <property type="entry name" value="Sel1"/>
    <property type="match status" value="3"/>
</dbReference>
<dbReference type="InterPro" id="IPR040239">
    <property type="entry name" value="HcpB-like"/>
</dbReference>
<evidence type="ECO:0000256" key="2">
    <source>
        <dbReference type="ARBA" id="ARBA00022737"/>
    </source>
</evidence>
<evidence type="ECO:0000313" key="3">
    <source>
        <dbReference type="EMBL" id="SNT19229.1"/>
    </source>
</evidence>
<proteinExistence type="inferred from homology"/>
<keyword evidence="2" id="KW-0677">Repeat</keyword>
<accession>A0A239KNV4</accession>
<dbReference type="AlphaFoldDB" id="A0A239KNV4"/>
<evidence type="ECO:0000313" key="4">
    <source>
        <dbReference type="Proteomes" id="UP000198356"/>
    </source>
</evidence>
<dbReference type="InterPro" id="IPR006597">
    <property type="entry name" value="Sel1-like"/>
</dbReference>
<dbReference type="PANTHER" id="PTHR13891">
    <property type="entry name" value="CYTOCHROME C OXIDASE ASSEMBLY FACTOR 7"/>
    <property type="match status" value="1"/>
</dbReference>
<dbReference type="InterPro" id="IPR011990">
    <property type="entry name" value="TPR-like_helical_dom_sf"/>
</dbReference>
<gene>
    <name evidence="3" type="ORF">SAMN05421770_10564</name>
</gene>
<protein>
    <submittedName>
        <fullName evidence="3">Sel1 repeat-containing protein</fullName>
    </submittedName>
</protein>